<evidence type="ECO:0000313" key="2">
    <source>
        <dbReference type="Proteomes" id="UP000237105"/>
    </source>
</evidence>
<gene>
    <name evidence="1" type="ORF">PanWU01x14_261260</name>
</gene>
<evidence type="ECO:0000313" key="1">
    <source>
        <dbReference type="EMBL" id="PON45092.1"/>
    </source>
</evidence>
<proteinExistence type="predicted"/>
<reference evidence="2" key="1">
    <citation type="submission" date="2016-06" db="EMBL/GenBank/DDBJ databases">
        <title>Parallel loss of symbiosis genes in relatives of nitrogen-fixing non-legume Parasponia.</title>
        <authorList>
            <person name="Van Velzen R."/>
            <person name="Holmer R."/>
            <person name="Bu F."/>
            <person name="Rutten L."/>
            <person name="Van Zeijl A."/>
            <person name="Liu W."/>
            <person name="Santuari L."/>
            <person name="Cao Q."/>
            <person name="Sharma T."/>
            <person name="Shen D."/>
            <person name="Roswanjaya Y."/>
            <person name="Wardhani T."/>
            <person name="Kalhor M.S."/>
            <person name="Jansen J."/>
            <person name="Van den Hoogen J."/>
            <person name="Gungor B."/>
            <person name="Hartog M."/>
            <person name="Hontelez J."/>
            <person name="Verver J."/>
            <person name="Yang W.-C."/>
            <person name="Schijlen E."/>
            <person name="Repin R."/>
            <person name="Schilthuizen M."/>
            <person name="Schranz E."/>
            <person name="Heidstra R."/>
            <person name="Miyata K."/>
            <person name="Fedorova E."/>
            <person name="Kohlen W."/>
            <person name="Bisseling T."/>
            <person name="Smit S."/>
            <person name="Geurts R."/>
        </authorList>
    </citation>
    <scope>NUCLEOTIDE SEQUENCE [LARGE SCALE GENOMIC DNA]</scope>
    <source>
        <strain evidence="2">cv. WU1-14</strain>
    </source>
</reference>
<keyword evidence="2" id="KW-1185">Reference proteome</keyword>
<organism evidence="1 2">
    <name type="scientific">Parasponia andersonii</name>
    <name type="common">Sponia andersonii</name>
    <dbReference type="NCBI Taxonomy" id="3476"/>
    <lineage>
        <taxon>Eukaryota</taxon>
        <taxon>Viridiplantae</taxon>
        <taxon>Streptophyta</taxon>
        <taxon>Embryophyta</taxon>
        <taxon>Tracheophyta</taxon>
        <taxon>Spermatophyta</taxon>
        <taxon>Magnoliopsida</taxon>
        <taxon>eudicotyledons</taxon>
        <taxon>Gunneridae</taxon>
        <taxon>Pentapetalae</taxon>
        <taxon>rosids</taxon>
        <taxon>fabids</taxon>
        <taxon>Rosales</taxon>
        <taxon>Cannabaceae</taxon>
        <taxon>Parasponia</taxon>
    </lineage>
</organism>
<dbReference type="AlphaFoldDB" id="A0A2P5B8H3"/>
<dbReference type="EMBL" id="JXTB01000337">
    <property type="protein sequence ID" value="PON45092.1"/>
    <property type="molecule type" value="Genomic_DNA"/>
</dbReference>
<comment type="caution">
    <text evidence="1">The sequence shown here is derived from an EMBL/GenBank/DDBJ whole genome shotgun (WGS) entry which is preliminary data.</text>
</comment>
<accession>A0A2P5B8H3</accession>
<dbReference type="OrthoDB" id="1928087at2759"/>
<protein>
    <submittedName>
        <fullName evidence="1">Uncharacterized protein</fullName>
    </submittedName>
</protein>
<name>A0A2P5B8H3_PARAD</name>
<dbReference type="Proteomes" id="UP000237105">
    <property type="component" value="Unassembled WGS sequence"/>
</dbReference>
<feature type="non-terminal residue" evidence="1">
    <location>
        <position position="1"/>
    </location>
</feature>
<sequence length="59" mass="6832">SSESCEIARTREQLENPASVVQDTWTTGEKLLQQLALPEDHQFPSFSRYGFLLLIWVHK</sequence>